<protein>
    <recommendedName>
        <fullName evidence="4">Outer-membrane lipoprotein LolB</fullName>
    </recommendedName>
</protein>
<accession>A0A2Z2NQH0</accession>
<evidence type="ECO:0000256" key="7">
    <source>
        <dbReference type="ARBA" id="ARBA00022927"/>
    </source>
</evidence>
<keyword evidence="12 14" id="KW-0449">Lipoprotein</keyword>
<dbReference type="KEGG" id="gai:IMCC3135_10685"/>
<dbReference type="InterPro" id="IPR004565">
    <property type="entry name" value="OM_lipoprot_LolB"/>
</dbReference>
<dbReference type="NCBIfam" id="TIGR00548">
    <property type="entry name" value="lolB"/>
    <property type="match status" value="1"/>
</dbReference>
<evidence type="ECO:0000256" key="10">
    <source>
        <dbReference type="ARBA" id="ARBA00023186"/>
    </source>
</evidence>
<name>A0A2Z2NQH0_9GAMM</name>
<evidence type="ECO:0000256" key="5">
    <source>
        <dbReference type="ARBA" id="ARBA00022448"/>
    </source>
</evidence>
<keyword evidence="15" id="KW-1185">Reference proteome</keyword>
<feature type="chain" id="PRO_5016402391" description="Outer-membrane lipoprotein LolB" evidence="13">
    <location>
        <begin position="24"/>
        <end position="238"/>
    </location>
</feature>
<keyword evidence="9" id="KW-0564">Palmitate</keyword>
<keyword evidence="7" id="KW-0653">Protein transport</keyword>
<dbReference type="RefSeq" id="WP_088917567.1">
    <property type="nucleotide sequence ID" value="NZ_CP018632.1"/>
</dbReference>
<evidence type="ECO:0000313" key="14">
    <source>
        <dbReference type="EMBL" id="ASJ72231.1"/>
    </source>
</evidence>
<reference evidence="14 15" key="1">
    <citation type="submission" date="2016-12" db="EMBL/GenBank/DDBJ databases">
        <authorList>
            <person name="Song W.-J."/>
            <person name="Kurnit D.M."/>
        </authorList>
    </citation>
    <scope>NUCLEOTIDE SEQUENCE [LARGE SCALE GENOMIC DNA]</scope>
    <source>
        <strain evidence="14 15">IMCC3135</strain>
    </source>
</reference>
<evidence type="ECO:0000256" key="4">
    <source>
        <dbReference type="ARBA" id="ARBA00016202"/>
    </source>
</evidence>
<dbReference type="PROSITE" id="PS51257">
    <property type="entry name" value="PROKAR_LIPOPROTEIN"/>
    <property type="match status" value="1"/>
</dbReference>
<keyword evidence="6 13" id="KW-0732">Signal</keyword>
<dbReference type="OrthoDB" id="9797618at2"/>
<evidence type="ECO:0000256" key="6">
    <source>
        <dbReference type="ARBA" id="ARBA00022729"/>
    </source>
</evidence>
<dbReference type="InterPro" id="IPR029046">
    <property type="entry name" value="LolA/LolB/LppX"/>
</dbReference>
<evidence type="ECO:0000313" key="15">
    <source>
        <dbReference type="Proteomes" id="UP000250079"/>
    </source>
</evidence>
<evidence type="ECO:0000256" key="2">
    <source>
        <dbReference type="ARBA" id="ARBA00009696"/>
    </source>
</evidence>
<feature type="signal peptide" evidence="13">
    <location>
        <begin position="1"/>
        <end position="23"/>
    </location>
</feature>
<dbReference type="Proteomes" id="UP000250079">
    <property type="component" value="Chromosome"/>
</dbReference>
<proteinExistence type="inferred from homology"/>
<dbReference type="SUPFAM" id="SSF89392">
    <property type="entry name" value="Prokaryotic lipoproteins and lipoprotein localization factors"/>
    <property type="match status" value="1"/>
</dbReference>
<keyword evidence="5" id="KW-0813">Transport</keyword>
<dbReference type="EMBL" id="CP018632">
    <property type="protein sequence ID" value="ASJ72231.1"/>
    <property type="molecule type" value="Genomic_DNA"/>
</dbReference>
<organism evidence="14 15">
    <name type="scientific">Granulosicoccus antarcticus IMCC3135</name>
    <dbReference type="NCBI Taxonomy" id="1192854"/>
    <lineage>
        <taxon>Bacteria</taxon>
        <taxon>Pseudomonadati</taxon>
        <taxon>Pseudomonadota</taxon>
        <taxon>Gammaproteobacteria</taxon>
        <taxon>Chromatiales</taxon>
        <taxon>Granulosicoccaceae</taxon>
        <taxon>Granulosicoccus</taxon>
    </lineage>
</organism>
<comment type="subcellular location">
    <subcellularLocation>
        <location evidence="1">Cell outer membrane</location>
        <topology evidence="1">Lipid-anchor</topology>
    </subcellularLocation>
</comment>
<dbReference type="AlphaFoldDB" id="A0A2Z2NQH0"/>
<dbReference type="Pfam" id="PF03550">
    <property type="entry name" value="LolB"/>
    <property type="match status" value="1"/>
</dbReference>
<evidence type="ECO:0000256" key="9">
    <source>
        <dbReference type="ARBA" id="ARBA00023139"/>
    </source>
</evidence>
<evidence type="ECO:0000256" key="3">
    <source>
        <dbReference type="ARBA" id="ARBA00011245"/>
    </source>
</evidence>
<comment type="similarity">
    <text evidence="2">Belongs to the LolB family.</text>
</comment>
<sequence length="238" mass="25803">MSTSLRQLLLPALVCLSSVLLSACQSMGMTAPEGTDSKVDEVGLAASIKLRESVLGVRNDFRVEGGLGIWTDTETISARLDWQQKSDELDLTLSGPLGIGTMQLTDDGSLVTLSRGGARVGQGPVADDVLQKGLGLSAPVPLDELGFWVKGLPGNATAVSRDAQGRLVSLRYTDVQGTRWQARFLRYVTWDKIEVPELITASGGPYSVRLRLKNWRYNTTTVVPDRPELNNRLPIPGR</sequence>
<dbReference type="GO" id="GO:0015031">
    <property type="term" value="P:protein transport"/>
    <property type="evidence" value="ECO:0007669"/>
    <property type="project" value="UniProtKB-KW"/>
</dbReference>
<dbReference type="Gene3D" id="2.50.20.10">
    <property type="entry name" value="Lipoprotein localisation LolA/LolB/LppX"/>
    <property type="match status" value="1"/>
</dbReference>
<keyword evidence="11" id="KW-0998">Cell outer membrane</keyword>
<evidence type="ECO:0000256" key="12">
    <source>
        <dbReference type="ARBA" id="ARBA00023288"/>
    </source>
</evidence>
<keyword evidence="10" id="KW-0143">Chaperone</keyword>
<evidence type="ECO:0000256" key="11">
    <source>
        <dbReference type="ARBA" id="ARBA00023237"/>
    </source>
</evidence>
<dbReference type="GO" id="GO:0009279">
    <property type="term" value="C:cell outer membrane"/>
    <property type="evidence" value="ECO:0007669"/>
    <property type="project" value="UniProtKB-SubCell"/>
</dbReference>
<evidence type="ECO:0000256" key="8">
    <source>
        <dbReference type="ARBA" id="ARBA00023136"/>
    </source>
</evidence>
<evidence type="ECO:0000256" key="13">
    <source>
        <dbReference type="SAM" id="SignalP"/>
    </source>
</evidence>
<dbReference type="CDD" id="cd16326">
    <property type="entry name" value="LolB"/>
    <property type="match status" value="1"/>
</dbReference>
<gene>
    <name evidence="14" type="primary">lolB</name>
    <name evidence="14" type="ORF">IMCC3135_10685</name>
</gene>
<comment type="subunit">
    <text evidence="3">Monomer.</text>
</comment>
<evidence type="ECO:0000256" key="1">
    <source>
        <dbReference type="ARBA" id="ARBA00004459"/>
    </source>
</evidence>
<keyword evidence="8" id="KW-0472">Membrane</keyword>